<evidence type="ECO:0000256" key="4">
    <source>
        <dbReference type="ARBA" id="ARBA00025764"/>
    </source>
</evidence>
<evidence type="ECO:0000313" key="11">
    <source>
        <dbReference type="EnsemblMetazoa" id="MDOA004418-PA"/>
    </source>
</evidence>
<dbReference type="eggNOG" id="KOG4359">
    <property type="taxonomic scope" value="Eukaryota"/>
</dbReference>
<feature type="domain" description="HIT" evidence="10">
    <location>
        <begin position="49"/>
        <end position="157"/>
    </location>
</feature>
<dbReference type="STRING" id="7370.A0A1I8MFP1"/>
<feature type="active site" description="Tele-AMP-histidine intermediate" evidence="7">
    <location>
        <position position="142"/>
    </location>
</feature>
<dbReference type="Pfam" id="PF11969">
    <property type="entry name" value="DcpS_C"/>
    <property type="match status" value="1"/>
</dbReference>
<evidence type="ECO:0000256" key="6">
    <source>
        <dbReference type="ARBA" id="ARBA00042361"/>
    </source>
</evidence>
<dbReference type="RefSeq" id="XP_011293112.2">
    <property type="nucleotide sequence ID" value="XM_011294810.3"/>
</dbReference>
<evidence type="ECO:0000256" key="5">
    <source>
        <dbReference type="ARBA" id="ARBA00039802"/>
    </source>
</evidence>
<dbReference type="EnsemblMetazoa" id="MDOA004418-RB">
    <property type="protein sequence ID" value="MDOA004418-PB"/>
    <property type="gene ID" value="MDOA004418"/>
</dbReference>
<evidence type="ECO:0000256" key="1">
    <source>
        <dbReference type="ARBA" id="ARBA00022741"/>
    </source>
</evidence>
<evidence type="ECO:0000256" key="9">
    <source>
        <dbReference type="PROSITE-ProRule" id="PRU00464"/>
    </source>
</evidence>
<keyword evidence="1" id="KW-0547">Nucleotide-binding</keyword>
<accession>A0A1I8MFP1</accession>
<dbReference type="EnsemblMetazoa" id="MDOA004418-RD">
    <property type="protein sequence ID" value="MDOA004418-PD"/>
    <property type="gene ID" value="MDOA004418"/>
</dbReference>
<evidence type="ECO:0000256" key="8">
    <source>
        <dbReference type="PIRSR" id="PIRSR601310-3"/>
    </source>
</evidence>
<dbReference type="PRINTS" id="PR00332">
    <property type="entry name" value="HISTRIAD"/>
</dbReference>
<dbReference type="KEGG" id="mde:101889070"/>
<protein>
    <recommendedName>
        <fullName evidence="5">Adenosine 5'-monophosphoramidase HINT3</fullName>
    </recommendedName>
    <alternativeName>
        <fullName evidence="6">Histidine triad nucleotide-binding protein 3</fullName>
    </alternativeName>
</protein>
<dbReference type="AlphaFoldDB" id="A0A1I8MFP1"/>
<dbReference type="SUPFAM" id="SSF54197">
    <property type="entry name" value="HIT-like"/>
    <property type="match status" value="1"/>
</dbReference>
<dbReference type="InterPro" id="IPR011146">
    <property type="entry name" value="HIT-like"/>
</dbReference>
<dbReference type="OrthoDB" id="275748at2759"/>
<evidence type="ECO:0000256" key="3">
    <source>
        <dbReference type="ARBA" id="ARBA00024472"/>
    </source>
</evidence>
<dbReference type="EnsemblMetazoa" id="MDOA004418-RA">
    <property type="protein sequence ID" value="MDOA004418-PA"/>
    <property type="gene ID" value="MDOA004418"/>
</dbReference>
<evidence type="ECO:0000256" key="7">
    <source>
        <dbReference type="PIRSR" id="PIRSR601310-1"/>
    </source>
</evidence>
<comment type="similarity">
    <text evidence="4">Belongs to the HINT family.</text>
</comment>
<dbReference type="VEuPathDB" id="VectorBase:MDOMA2_004968"/>
<reference evidence="11" key="1">
    <citation type="journal article" date="2014" name="Genome Biol.">
        <title>Genome of the house fly, Musca domestica L., a global vector of diseases with adaptations to a septic environment.</title>
        <authorList>
            <person name="Scott J.G."/>
            <person name="Warren W.C."/>
            <person name="Beukeboom L.W."/>
            <person name="Bopp D."/>
            <person name="Clark A.G."/>
            <person name="Giers S.D."/>
            <person name="Hediger M."/>
            <person name="Jones A.K."/>
            <person name="Kasai S."/>
            <person name="Leichter C.A."/>
            <person name="Li M."/>
            <person name="Meisel R.P."/>
            <person name="Minx P."/>
            <person name="Murphy T.D."/>
            <person name="Nelson D.R."/>
            <person name="Reid W.R."/>
            <person name="Rinkevich F.D."/>
            <person name="Robertson H.M."/>
            <person name="Sackton T.B."/>
            <person name="Sattelle D.B."/>
            <person name="Thibaud-Nissen F."/>
            <person name="Tomlinson C."/>
            <person name="van de Zande L."/>
            <person name="Walden K.K."/>
            <person name="Wilson R.K."/>
            <person name="Liu N."/>
        </authorList>
    </citation>
    <scope>NUCLEOTIDE SEQUENCE</scope>
    <source>
        <strain evidence="11">Aabys</strain>
    </source>
</reference>
<dbReference type="PANTHER" id="PTHR12486:SF5">
    <property type="entry name" value="ADENOSINE 5'-MONOPHOSPHORAMIDASE HINT3"/>
    <property type="match status" value="1"/>
</dbReference>
<dbReference type="RefSeq" id="XP_011293111.2">
    <property type="nucleotide sequence ID" value="XM_011294809.3"/>
</dbReference>
<dbReference type="InterPro" id="IPR036265">
    <property type="entry name" value="HIT-like_sf"/>
</dbReference>
<reference evidence="11" key="2">
    <citation type="submission" date="2020-05" db="UniProtKB">
        <authorList>
            <consortium name="EnsemblMetazoa"/>
        </authorList>
    </citation>
    <scope>IDENTIFICATION</scope>
    <source>
        <strain evidence="11">Aabys</strain>
    </source>
</reference>
<keyword evidence="2" id="KW-0378">Hydrolase</keyword>
<dbReference type="GO" id="GO:0000166">
    <property type="term" value="F:nucleotide binding"/>
    <property type="evidence" value="ECO:0007669"/>
    <property type="project" value="UniProtKB-KW"/>
</dbReference>
<name>A0A1I8MFP1_MUSDO</name>
<dbReference type="EnsemblMetazoa" id="MDOA004418-RC">
    <property type="protein sequence ID" value="MDOA004418-PC"/>
    <property type="gene ID" value="MDOA004418"/>
</dbReference>
<organism evidence="11">
    <name type="scientific">Musca domestica</name>
    <name type="common">House fly</name>
    <dbReference type="NCBI Taxonomy" id="7370"/>
    <lineage>
        <taxon>Eukaryota</taxon>
        <taxon>Metazoa</taxon>
        <taxon>Ecdysozoa</taxon>
        <taxon>Arthropoda</taxon>
        <taxon>Hexapoda</taxon>
        <taxon>Insecta</taxon>
        <taxon>Pterygota</taxon>
        <taxon>Neoptera</taxon>
        <taxon>Endopterygota</taxon>
        <taxon>Diptera</taxon>
        <taxon>Brachycera</taxon>
        <taxon>Muscomorpha</taxon>
        <taxon>Muscoidea</taxon>
        <taxon>Muscidae</taxon>
        <taxon>Musca</taxon>
    </lineage>
</organism>
<dbReference type="VEuPathDB" id="VectorBase:MDOA004418"/>
<comment type="catalytic activity">
    <reaction evidence="3">
        <text>adenosine 5'-phosphoramidate + H2O = NH4(+) + AMP</text>
        <dbReference type="Rhea" id="RHEA:67916"/>
        <dbReference type="ChEBI" id="CHEBI:15377"/>
        <dbReference type="ChEBI" id="CHEBI:28938"/>
        <dbReference type="ChEBI" id="CHEBI:57890"/>
        <dbReference type="ChEBI" id="CHEBI:456215"/>
    </reaction>
</comment>
<gene>
    <name evidence="11" type="primary">101889070</name>
</gene>
<dbReference type="PANTHER" id="PTHR12486">
    <property type="entry name" value="APRATAXIN-RELATED"/>
    <property type="match status" value="1"/>
</dbReference>
<dbReference type="GO" id="GO:0016787">
    <property type="term" value="F:hydrolase activity"/>
    <property type="evidence" value="ECO:0007669"/>
    <property type="project" value="UniProtKB-KW"/>
</dbReference>
<evidence type="ECO:0000259" key="10">
    <source>
        <dbReference type="PROSITE" id="PS51084"/>
    </source>
</evidence>
<sequence length="180" mass="20577">MKETKKNPKTKQLKKYLCCAVFTLAILLPIILYKIALAPPPFDPMAPCIFCQIASHTKGAEIEVETDEYVIFKDIKPASTHHYLAVPKRHVESLKTMTKDDIPLVNDLEKAMKEFFISKGIDIEDALFGFHMPPCISVHHLHLHGIAPRSAMGFMNSFVFKPHTPWFKLVEDARKYLENK</sequence>
<dbReference type="Gene3D" id="3.30.428.10">
    <property type="entry name" value="HIT-like"/>
    <property type="match status" value="1"/>
</dbReference>
<dbReference type="PROSITE" id="PS51084">
    <property type="entry name" value="HIT_2"/>
    <property type="match status" value="1"/>
</dbReference>
<feature type="short sequence motif" description="Histidine triad motif" evidence="8 9">
    <location>
        <begin position="140"/>
        <end position="144"/>
    </location>
</feature>
<dbReference type="RefSeq" id="XP_011293110.2">
    <property type="nucleotide sequence ID" value="XM_011294808.3"/>
</dbReference>
<dbReference type="InterPro" id="IPR001310">
    <property type="entry name" value="Histidine_triad_HIT"/>
</dbReference>
<dbReference type="EnsemblMetazoa" id="MDOA004418-RE">
    <property type="protein sequence ID" value="MDOA004418-PE"/>
    <property type="gene ID" value="MDOA004418"/>
</dbReference>
<proteinExistence type="inferred from homology"/>
<evidence type="ECO:0000256" key="2">
    <source>
        <dbReference type="ARBA" id="ARBA00022801"/>
    </source>
</evidence>